<gene>
    <name evidence="3" type="ORF">SAMN02745118_01024</name>
</gene>
<sequence length="154" mass="16777">MRRLIIFLFIIILIFNVVPLFASQPKSVGHPLNGCSSCHVPHGAGGDSLWPFAPQLKTKEGTELSSITALCYSCHDGTITNKGKHFFEKDGSTHPIGIKPSNLVNIPDNYSVDSEGRMTCATCHNPHKSNTKNYLRISNKGGALCLSCHQNKGE</sequence>
<evidence type="ECO:0000313" key="3">
    <source>
        <dbReference type="EMBL" id="SJZ49361.1"/>
    </source>
</evidence>
<dbReference type="NCBIfam" id="TIGR01905">
    <property type="entry name" value="paired_CXXCH_1"/>
    <property type="match status" value="1"/>
</dbReference>
<dbReference type="OrthoDB" id="9814800at2"/>
<dbReference type="Gene3D" id="1.10.1130.10">
    <property type="entry name" value="Flavocytochrome C3, Chain A"/>
    <property type="match status" value="1"/>
</dbReference>
<dbReference type="InterPro" id="IPR036280">
    <property type="entry name" value="Multihaem_cyt_sf"/>
</dbReference>
<feature type="domain" description="Doubled CXXCH motif" evidence="2">
    <location>
        <begin position="34"/>
        <end position="77"/>
    </location>
</feature>
<reference evidence="4" key="1">
    <citation type="submission" date="2017-02" db="EMBL/GenBank/DDBJ databases">
        <authorList>
            <person name="Varghese N."/>
            <person name="Submissions S."/>
        </authorList>
    </citation>
    <scope>NUCLEOTIDE SEQUENCE [LARGE SCALE GENOMIC DNA]</scope>
    <source>
        <strain evidence="4">ATCC BAA-73</strain>
    </source>
</reference>
<feature type="domain" description="Doubled CXXCH motif" evidence="2">
    <location>
        <begin position="119"/>
        <end position="152"/>
    </location>
</feature>
<dbReference type="EMBL" id="FUWM01000007">
    <property type="protein sequence ID" value="SJZ49361.1"/>
    <property type="molecule type" value="Genomic_DNA"/>
</dbReference>
<accession>A0A1T4L486</accession>
<evidence type="ECO:0000313" key="4">
    <source>
        <dbReference type="Proteomes" id="UP000190625"/>
    </source>
</evidence>
<name>A0A1T4L486_9FIRM</name>
<dbReference type="InterPro" id="IPR051829">
    <property type="entry name" value="Multiheme_Cytochr_ET"/>
</dbReference>
<dbReference type="Pfam" id="PF09699">
    <property type="entry name" value="Paired_CXXCH_1"/>
    <property type="match status" value="2"/>
</dbReference>
<dbReference type="AlphaFoldDB" id="A0A1T4L486"/>
<protein>
    <submittedName>
        <fullName evidence="3">Doubled CXXCH domain-containing protein</fullName>
    </submittedName>
</protein>
<dbReference type="Proteomes" id="UP000190625">
    <property type="component" value="Unassembled WGS sequence"/>
</dbReference>
<keyword evidence="1" id="KW-0732">Signal</keyword>
<dbReference type="SUPFAM" id="SSF48695">
    <property type="entry name" value="Multiheme cytochromes"/>
    <property type="match status" value="1"/>
</dbReference>
<dbReference type="RefSeq" id="WP_159442891.1">
    <property type="nucleotide sequence ID" value="NZ_FUWM01000007.1"/>
</dbReference>
<dbReference type="PANTHER" id="PTHR35038:SF6">
    <property type="entry name" value="SURFACE LOCALIZED DECAHEME CYTOCHROME C LIPOPROTEIN"/>
    <property type="match status" value="1"/>
</dbReference>
<dbReference type="InterPro" id="IPR010177">
    <property type="entry name" value="Paired_CXXCH_1"/>
</dbReference>
<organism evidence="3 4">
    <name type="scientific">Selenihalanaerobacter shriftii</name>
    <dbReference type="NCBI Taxonomy" id="142842"/>
    <lineage>
        <taxon>Bacteria</taxon>
        <taxon>Bacillati</taxon>
        <taxon>Bacillota</taxon>
        <taxon>Clostridia</taxon>
        <taxon>Halanaerobiales</taxon>
        <taxon>Halobacteroidaceae</taxon>
        <taxon>Selenihalanaerobacter</taxon>
    </lineage>
</organism>
<dbReference type="STRING" id="142842.SAMN02745118_01024"/>
<keyword evidence="4" id="KW-1185">Reference proteome</keyword>
<dbReference type="GO" id="GO:0016491">
    <property type="term" value="F:oxidoreductase activity"/>
    <property type="evidence" value="ECO:0007669"/>
    <property type="project" value="TreeGrafter"/>
</dbReference>
<evidence type="ECO:0000259" key="2">
    <source>
        <dbReference type="Pfam" id="PF09699"/>
    </source>
</evidence>
<dbReference type="PANTHER" id="PTHR35038">
    <property type="entry name" value="DISSIMILATORY SULFITE REDUCTASE SIRA"/>
    <property type="match status" value="1"/>
</dbReference>
<proteinExistence type="predicted"/>
<evidence type="ECO:0000256" key="1">
    <source>
        <dbReference type="ARBA" id="ARBA00022729"/>
    </source>
</evidence>